<comment type="caution">
    <text evidence="1">The sequence shown here is derived from an EMBL/GenBank/DDBJ whole genome shotgun (WGS) entry which is preliminary data.</text>
</comment>
<gene>
    <name evidence="1" type="ORF">MLD38_006868</name>
</gene>
<proteinExistence type="predicted"/>
<evidence type="ECO:0000313" key="1">
    <source>
        <dbReference type="EMBL" id="KAI4380707.1"/>
    </source>
</evidence>
<accession>A0ACB9RXR3</accession>
<reference evidence="2" key="1">
    <citation type="journal article" date="2023" name="Front. Plant Sci.">
        <title>Chromosomal-level genome assembly of Melastoma candidum provides insights into trichome evolution.</title>
        <authorList>
            <person name="Zhong Y."/>
            <person name="Wu W."/>
            <person name="Sun C."/>
            <person name="Zou P."/>
            <person name="Liu Y."/>
            <person name="Dai S."/>
            <person name="Zhou R."/>
        </authorList>
    </citation>
    <scope>NUCLEOTIDE SEQUENCE [LARGE SCALE GENOMIC DNA]</scope>
</reference>
<sequence>MEGQSPATEETTKMTATEKKKVKNHRIEGGESREEKKSNGGKNKKRKEFAPFGNYRNYYGYRVGQDLGEDPRLKVLKKEWFEGRDCLDVGCNNGLITINIGRRMAMVLSPFPILFCAILVRTRAKKLFCRSILGIDIDSKRIEDAYWILRKFLRAEAADEAQSRNSKKEVAEKLSNDLQDINMSSEKSLRDNFVDHCPLEARDLSSIVSFRQENFVQSRHPMHESYDTIICLSVTKWVHLNWGDDGLITLFSRIWRLLRSGGIFVLEPQPWRSYEQNRLVSETTAKNYSAINIYPEQFQDILLDKIGFHTVEDLTSGLSGTKAGFNRPILAFRK</sequence>
<dbReference type="Proteomes" id="UP001057402">
    <property type="component" value="Chromosome 3"/>
</dbReference>
<protein>
    <submittedName>
        <fullName evidence="1">Uncharacterized protein</fullName>
    </submittedName>
</protein>
<name>A0ACB9RXR3_9MYRT</name>
<organism evidence="1 2">
    <name type="scientific">Melastoma candidum</name>
    <dbReference type="NCBI Taxonomy" id="119954"/>
    <lineage>
        <taxon>Eukaryota</taxon>
        <taxon>Viridiplantae</taxon>
        <taxon>Streptophyta</taxon>
        <taxon>Embryophyta</taxon>
        <taxon>Tracheophyta</taxon>
        <taxon>Spermatophyta</taxon>
        <taxon>Magnoliopsida</taxon>
        <taxon>eudicotyledons</taxon>
        <taxon>Gunneridae</taxon>
        <taxon>Pentapetalae</taxon>
        <taxon>rosids</taxon>
        <taxon>malvids</taxon>
        <taxon>Myrtales</taxon>
        <taxon>Melastomataceae</taxon>
        <taxon>Melastomatoideae</taxon>
        <taxon>Melastomateae</taxon>
        <taxon>Melastoma</taxon>
    </lineage>
</organism>
<dbReference type="EMBL" id="CM042882">
    <property type="protein sequence ID" value="KAI4380707.1"/>
    <property type="molecule type" value="Genomic_DNA"/>
</dbReference>
<evidence type="ECO:0000313" key="2">
    <source>
        <dbReference type="Proteomes" id="UP001057402"/>
    </source>
</evidence>
<keyword evidence="2" id="KW-1185">Reference proteome</keyword>